<keyword evidence="9" id="KW-1185">Reference proteome</keyword>
<comment type="subcellular location">
    <subcellularLocation>
        <location evidence="1">Membrane</location>
        <topology evidence="1">Multi-pass membrane protein</topology>
    </subcellularLocation>
</comment>
<feature type="transmembrane region" description="Helical" evidence="6">
    <location>
        <begin position="298"/>
        <end position="319"/>
    </location>
</feature>
<evidence type="ECO:0000259" key="7">
    <source>
        <dbReference type="PROSITE" id="PS50850"/>
    </source>
</evidence>
<keyword evidence="2" id="KW-0813">Transport</keyword>
<evidence type="ECO:0000313" key="9">
    <source>
        <dbReference type="Proteomes" id="UP001275932"/>
    </source>
</evidence>
<dbReference type="PROSITE" id="PS50850">
    <property type="entry name" value="MFS"/>
    <property type="match status" value="1"/>
</dbReference>
<keyword evidence="5 6" id="KW-0472">Membrane</keyword>
<dbReference type="PANTHER" id="PTHR12778:SF10">
    <property type="entry name" value="MAJOR FACILITATOR SUPERFAMILY DOMAIN-CONTAINING PROTEIN 3"/>
    <property type="match status" value="1"/>
</dbReference>
<sequence>MGENRVGAWSWIPCLYFLEGLPNTVVMTVSVLFYTSLGMSATSAAALTSALYLPWAIKPFWSPLVDTVSTKRKWILACALAFALAFFSLSLSPFSENWTMLSIAGFWLLGISSATFDIASDGFYMLALSTQNQAFFVGIRNSFYRLSMIFGNGGLLYIAGFAGGKFGGEKWGWATAFFVCAIVSLIGFFWFSKYLPSPENLAAARKSPPLNEFFACFKKFFLRRGILLMMCYILFYRFAESQLCKIMPIFLKSEISEGGLGLSLETIGVIQGINAPIALLCGGILGGFLISKFGLEKCIVPMAFAMNLPNLLYLFLAIYLPQNLFFIGGCVFAEQFGYGLGFSSYMMYLIFASKGEFKTAFYAICTGFMALGLQLPGAVSGYLKDSFGFVGFFEIAMFATLVSFFATFCALKTLKDGGK</sequence>
<dbReference type="Proteomes" id="UP001275932">
    <property type="component" value="Unassembled WGS sequence"/>
</dbReference>
<evidence type="ECO:0000256" key="4">
    <source>
        <dbReference type="ARBA" id="ARBA00022989"/>
    </source>
</evidence>
<proteinExistence type="predicted"/>
<dbReference type="PANTHER" id="PTHR12778">
    <property type="entry name" value="SOLUTE CARRIER FAMILY 33 ACETYL-COA TRANSPORTER -RELATED"/>
    <property type="match status" value="1"/>
</dbReference>
<dbReference type="InterPro" id="IPR036259">
    <property type="entry name" value="MFS_trans_sf"/>
</dbReference>
<dbReference type="InterPro" id="IPR020846">
    <property type="entry name" value="MFS_dom"/>
</dbReference>
<evidence type="ECO:0000256" key="2">
    <source>
        <dbReference type="ARBA" id="ARBA00022448"/>
    </source>
</evidence>
<feature type="transmembrane region" description="Helical" evidence="6">
    <location>
        <begin position="74"/>
        <end position="94"/>
    </location>
</feature>
<protein>
    <submittedName>
        <fullName evidence="8">MFS transporter</fullName>
    </submittedName>
</protein>
<feature type="transmembrane region" description="Helical" evidence="6">
    <location>
        <begin position="389"/>
        <end position="411"/>
    </location>
</feature>
<feature type="transmembrane region" description="Helical" evidence="6">
    <location>
        <begin position="221"/>
        <end position="239"/>
    </location>
</feature>
<evidence type="ECO:0000256" key="1">
    <source>
        <dbReference type="ARBA" id="ARBA00004141"/>
    </source>
</evidence>
<feature type="transmembrane region" description="Helical" evidence="6">
    <location>
        <begin position="325"/>
        <end position="348"/>
    </location>
</feature>
<dbReference type="RefSeq" id="WP_370397446.1">
    <property type="nucleotide sequence ID" value="NZ_JALBUT010000008.1"/>
</dbReference>
<feature type="transmembrane region" description="Helical" evidence="6">
    <location>
        <begin position="269"/>
        <end position="291"/>
    </location>
</feature>
<accession>A0ABU4WKJ3</accession>
<dbReference type="Pfam" id="PF07690">
    <property type="entry name" value="MFS_1"/>
    <property type="match status" value="1"/>
</dbReference>
<reference evidence="8 9" key="1">
    <citation type="submission" date="2022-03" db="EMBL/GenBank/DDBJ databases">
        <title>Novel taxa within the pig intestine.</title>
        <authorList>
            <person name="Wylensek D."/>
            <person name="Bishof K."/>
            <person name="Afrizal A."/>
            <person name="Clavel T."/>
        </authorList>
    </citation>
    <scope>NUCLEOTIDE SEQUENCE [LARGE SCALE GENOMIC DNA]</scope>
    <source>
        <strain evidence="8 9">CLA-KB-P66</strain>
    </source>
</reference>
<keyword evidence="3 6" id="KW-0812">Transmembrane</keyword>
<feature type="transmembrane region" description="Helical" evidence="6">
    <location>
        <begin position="31"/>
        <end position="53"/>
    </location>
</feature>
<name>A0ABU4WKJ3_9BACT</name>
<feature type="transmembrane region" description="Helical" evidence="6">
    <location>
        <begin position="142"/>
        <end position="159"/>
    </location>
</feature>
<feature type="transmembrane region" description="Helical" evidence="6">
    <location>
        <begin position="171"/>
        <end position="191"/>
    </location>
</feature>
<comment type="caution">
    <text evidence="8">The sequence shown here is derived from an EMBL/GenBank/DDBJ whole genome shotgun (WGS) entry which is preliminary data.</text>
</comment>
<keyword evidence="4 6" id="KW-1133">Transmembrane helix</keyword>
<evidence type="ECO:0000256" key="3">
    <source>
        <dbReference type="ARBA" id="ARBA00022692"/>
    </source>
</evidence>
<evidence type="ECO:0000256" key="6">
    <source>
        <dbReference type="SAM" id="Phobius"/>
    </source>
</evidence>
<evidence type="ECO:0000256" key="5">
    <source>
        <dbReference type="ARBA" id="ARBA00023136"/>
    </source>
</evidence>
<organism evidence="8 9">
    <name type="scientific">Intestinicryptomonas porci</name>
    <dbReference type="NCBI Taxonomy" id="2926320"/>
    <lineage>
        <taxon>Bacteria</taxon>
        <taxon>Pseudomonadati</taxon>
        <taxon>Verrucomicrobiota</taxon>
        <taxon>Opitutia</taxon>
        <taxon>Opitutales</taxon>
        <taxon>Intestinicryptomonaceae</taxon>
        <taxon>Intestinicryptomonas</taxon>
    </lineage>
</organism>
<dbReference type="Gene3D" id="1.20.1250.20">
    <property type="entry name" value="MFS general substrate transporter like domains"/>
    <property type="match status" value="1"/>
</dbReference>
<evidence type="ECO:0000313" key="8">
    <source>
        <dbReference type="EMBL" id="MDX8415992.1"/>
    </source>
</evidence>
<dbReference type="InterPro" id="IPR004752">
    <property type="entry name" value="AmpG_permease/AT-1"/>
</dbReference>
<gene>
    <name evidence="8" type="ORF">MOX91_07370</name>
</gene>
<dbReference type="EMBL" id="JALBUT010000008">
    <property type="protein sequence ID" value="MDX8415992.1"/>
    <property type="molecule type" value="Genomic_DNA"/>
</dbReference>
<feature type="transmembrane region" description="Helical" evidence="6">
    <location>
        <begin position="106"/>
        <end position="130"/>
    </location>
</feature>
<dbReference type="InterPro" id="IPR011701">
    <property type="entry name" value="MFS"/>
</dbReference>
<feature type="transmembrane region" description="Helical" evidence="6">
    <location>
        <begin position="360"/>
        <end position="383"/>
    </location>
</feature>
<dbReference type="SUPFAM" id="SSF103473">
    <property type="entry name" value="MFS general substrate transporter"/>
    <property type="match status" value="1"/>
</dbReference>
<feature type="domain" description="Major facilitator superfamily (MFS) profile" evidence="7">
    <location>
        <begin position="8"/>
        <end position="414"/>
    </location>
</feature>